<evidence type="ECO:0000313" key="2">
    <source>
        <dbReference type="EMBL" id="TCK23447.1"/>
    </source>
</evidence>
<dbReference type="OrthoDB" id="9816468at2"/>
<evidence type="ECO:0008006" key="4">
    <source>
        <dbReference type="Google" id="ProtNLM"/>
    </source>
</evidence>
<sequence length="211" mass="22381">MKTAELIELLARDVAHGRPFRTVFLAAAFGSVAFAGALFFSSIGVRPDLDHAARTVRFLAKFAITVPLAIGATGWVMAMACPGSEPGAWRWVLAAAPIVLLGAIWCELWLLPPEAWQASMTGHNARFCLTLIPLLSILPLACLLAALRHGAPTQPGRAGAIAGLAAASIAATFYAANCDDDSPLFVLLWYPIAMSVVVAAGYVVGQRLLRW</sequence>
<keyword evidence="1" id="KW-0472">Membrane</keyword>
<dbReference type="Pfam" id="PF06532">
    <property type="entry name" value="NrsF"/>
    <property type="match status" value="1"/>
</dbReference>
<protein>
    <recommendedName>
        <fullName evidence="4">DUF1109 domain-containing protein</fullName>
    </recommendedName>
</protein>
<keyword evidence="1" id="KW-0812">Transmembrane</keyword>
<keyword evidence="1" id="KW-1133">Transmembrane helix</keyword>
<organism evidence="2 3">
    <name type="scientific">Ancylobacter aquaticus</name>
    <dbReference type="NCBI Taxonomy" id="100"/>
    <lineage>
        <taxon>Bacteria</taxon>
        <taxon>Pseudomonadati</taxon>
        <taxon>Pseudomonadota</taxon>
        <taxon>Alphaproteobacteria</taxon>
        <taxon>Hyphomicrobiales</taxon>
        <taxon>Xanthobacteraceae</taxon>
        <taxon>Ancylobacter</taxon>
    </lineage>
</organism>
<keyword evidence="3" id="KW-1185">Reference proteome</keyword>
<feature type="transmembrane region" description="Helical" evidence="1">
    <location>
        <begin position="158"/>
        <end position="176"/>
    </location>
</feature>
<reference evidence="2 3" key="1">
    <citation type="submission" date="2019-03" db="EMBL/GenBank/DDBJ databases">
        <title>Genomic Encyclopedia of Type Strains, Phase IV (KMG-IV): sequencing the most valuable type-strain genomes for metagenomic binning, comparative biology and taxonomic classification.</title>
        <authorList>
            <person name="Goeker M."/>
        </authorList>
    </citation>
    <scope>NUCLEOTIDE SEQUENCE [LARGE SCALE GENOMIC DNA]</scope>
    <source>
        <strain evidence="2 3">DSM 101</strain>
    </source>
</reference>
<accession>A0A4R1HLW2</accession>
<feature type="transmembrane region" description="Helical" evidence="1">
    <location>
        <begin position="58"/>
        <end position="79"/>
    </location>
</feature>
<feature type="transmembrane region" description="Helical" evidence="1">
    <location>
        <begin position="20"/>
        <end position="43"/>
    </location>
</feature>
<feature type="transmembrane region" description="Helical" evidence="1">
    <location>
        <begin position="91"/>
        <end position="111"/>
    </location>
</feature>
<feature type="transmembrane region" description="Helical" evidence="1">
    <location>
        <begin position="123"/>
        <end position="146"/>
    </location>
</feature>
<proteinExistence type="predicted"/>
<dbReference type="RefSeq" id="WP_131836409.1">
    <property type="nucleotide sequence ID" value="NZ_SMFY01000003.1"/>
</dbReference>
<comment type="caution">
    <text evidence="2">The sequence shown here is derived from an EMBL/GenBank/DDBJ whole genome shotgun (WGS) entry which is preliminary data.</text>
</comment>
<dbReference type="InterPro" id="IPR009495">
    <property type="entry name" value="NrsF"/>
</dbReference>
<dbReference type="Proteomes" id="UP000295030">
    <property type="component" value="Unassembled WGS sequence"/>
</dbReference>
<name>A0A4R1HLW2_ANCAQ</name>
<evidence type="ECO:0000256" key="1">
    <source>
        <dbReference type="SAM" id="Phobius"/>
    </source>
</evidence>
<evidence type="ECO:0000313" key="3">
    <source>
        <dbReference type="Proteomes" id="UP000295030"/>
    </source>
</evidence>
<gene>
    <name evidence="2" type="ORF">EV667_3273</name>
</gene>
<feature type="transmembrane region" description="Helical" evidence="1">
    <location>
        <begin position="188"/>
        <end position="205"/>
    </location>
</feature>
<dbReference type="AlphaFoldDB" id="A0A4R1HLW2"/>
<dbReference type="EMBL" id="SMFY01000003">
    <property type="protein sequence ID" value="TCK23447.1"/>
    <property type="molecule type" value="Genomic_DNA"/>
</dbReference>